<dbReference type="Gene3D" id="3.30.2310.20">
    <property type="entry name" value="RelE-like"/>
    <property type="match status" value="1"/>
</dbReference>
<name>A0A9X5E0E6_9CYAN</name>
<organism evidence="1 2">
    <name type="scientific">Scytonema millei VB511283</name>
    <dbReference type="NCBI Taxonomy" id="1245923"/>
    <lineage>
        <taxon>Bacteria</taxon>
        <taxon>Bacillati</taxon>
        <taxon>Cyanobacteriota</taxon>
        <taxon>Cyanophyceae</taxon>
        <taxon>Nostocales</taxon>
        <taxon>Scytonemataceae</taxon>
        <taxon>Scytonema</taxon>
    </lineage>
</organism>
<reference evidence="1 2" key="1">
    <citation type="journal article" date="2015" name="Genome Announc.">
        <title>Draft Genome Sequence of the Terrestrial Cyanobacterium Scytonema millei VB511283, Isolated from Eastern India.</title>
        <authorList>
            <person name="Sen D."/>
            <person name="Chandrababunaidu M.M."/>
            <person name="Singh D."/>
            <person name="Sanghi N."/>
            <person name="Ghorai A."/>
            <person name="Mishra G.P."/>
            <person name="Madduluri M."/>
            <person name="Adhikary S.P."/>
            <person name="Tripathy S."/>
        </authorList>
    </citation>
    <scope>NUCLEOTIDE SEQUENCE [LARGE SCALE GENOMIC DNA]</scope>
    <source>
        <strain evidence="1 2">VB511283</strain>
    </source>
</reference>
<comment type="caution">
    <text evidence="1">The sequence shown here is derived from an EMBL/GenBank/DDBJ whole genome shotgun (WGS) entry which is preliminary data.</text>
</comment>
<sequence>MLPQIERVLQQLAEDPFHPSLRTHKLKGDLAGRWACSIDYSNRILFEFVKSSELGEEILLLTLGSHDEVY</sequence>
<keyword evidence="2" id="KW-1185">Reference proteome</keyword>
<protein>
    <submittedName>
        <fullName evidence="1">Type II toxin-antitoxin system mRNA interferase toxin, RelE/StbE family</fullName>
    </submittedName>
</protein>
<gene>
    <name evidence="1" type="ORF">QH73_0000900</name>
</gene>
<accession>A0A9X5E0E6</accession>
<evidence type="ECO:0000313" key="2">
    <source>
        <dbReference type="Proteomes" id="UP000031532"/>
    </source>
</evidence>
<dbReference type="EMBL" id="JTJC03000001">
    <property type="protein sequence ID" value="NHC33236.1"/>
    <property type="molecule type" value="Genomic_DNA"/>
</dbReference>
<evidence type="ECO:0000313" key="1">
    <source>
        <dbReference type="EMBL" id="NHC33236.1"/>
    </source>
</evidence>
<dbReference type="SUPFAM" id="SSF143011">
    <property type="entry name" value="RelE-like"/>
    <property type="match status" value="1"/>
</dbReference>
<dbReference type="AlphaFoldDB" id="A0A9X5E0E6"/>
<dbReference type="InterPro" id="IPR035093">
    <property type="entry name" value="RelE/ParE_toxin_dom_sf"/>
</dbReference>
<proteinExistence type="predicted"/>
<dbReference type="Proteomes" id="UP000031532">
    <property type="component" value="Unassembled WGS sequence"/>
</dbReference>
<dbReference type="OrthoDB" id="462654at2"/>